<sequence>MSFRANAPTNHGILHLAAADVARVLAGARLLESLSDFFLGQSHAPLRQRLDWTGGTELLVMPVVSDGYAGIKMLTVNPGNAGTERPVISGLFTLADFRTGEVLATMDAGELTGWRTAAVSALAAARLARQDASHLAILGAGHLCTYIAAAHAEARQLKRITLWARDTAKAHLAAQRLRHRLIDIDIDVCCDLQLAVQAADIVVAATRATQPLIQGRWLRPGTHVDLIGGYRPDMRELDDEGIASGPVYVDDQAALHEAGDLIDPLQTGAITPASIRGDLASLASLTTGRCTESEITIFKSVGTARADLATAITVWQRRRAEVFSLRDNAIGART</sequence>
<comment type="caution">
    <text evidence="2">The sequence shown here is derived from an EMBL/GenBank/DDBJ whole genome shotgun (WGS) entry which is preliminary data.</text>
</comment>
<dbReference type="Gene3D" id="3.40.50.720">
    <property type="entry name" value="NAD(P)-binding Rossmann-like Domain"/>
    <property type="match status" value="1"/>
</dbReference>
<dbReference type="InterPro" id="IPR023401">
    <property type="entry name" value="ODC_N"/>
</dbReference>
<dbReference type="PANTHER" id="PTHR13812">
    <property type="entry name" value="KETIMINE REDUCTASE MU-CRYSTALLIN"/>
    <property type="match status" value="1"/>
</dbReference>
<accession>A0A7Y9FPI2</accession>
<dbReference type="Proteomes" id="UP000517753">
    <property type="component" value="Unassembled WGS sequence"/>
</dbReference>
<dbReference type="EMBL" id="JACCBY010000004">
    <property type="protein sequence ID" value="NYD91090.1"/>
    <property type="molecule type" value="Genomic_DNA"/>
</dbReference>
<dbReference type="GO" id="GO:0005737">
    <property type="term" value="C:cytoplasm"/>
    <property type="evidence" value="ECO:0007669"/>
    <property type="project" value="TreeGrafter"/>
</dbReference>
<dbReference type="InterPro" id="IPR003462">
    <property type="entry name" value="ODC_Mu_crystall"/>
</dbReference>
<dbReference type="PIRSF" id="PIRSF001439">
    <property type="entry name" value="CryM"/>
    <property type="match status" value="1"/>
</dbReference>
<reference evidence="2 3" key="1">
    <citation type="submission" date="2020-07" db="EMBL/GenBank/DDBJ databases">
        <authorList>
            <person name="Partida-Martinez L."/>
            <person name="Huntemann M."/>
            <person name="Clum A."/>
            <person name="Wang J."/>
            <person name="Palaniappan K."/>
            <person name="Ritter S."/>
            <person name="Chen I.-M."/>
            <person name="Stamatis D."/>
            <person name="Reddy T."/>
            <person name="O'Malley R."/>
            <person name="Daum C."/>
            <person name="Shapiro N."/>
            <person name="Ivanova N."/>
            <person name="Kyrpides N."/>
            <person name="Woyke T."/>
        </authorList>
    </citation>
    <scope>NUCLEOTIDE SEQUENCE [LARGE SCALE GENOMIC DNA]</scope>
    <source>
        <strain evidence="2 3">AS2.3</strain>
    </source>
</reference>
<evidence type="ECO:0000256" key="1">
    <source>
        <dbReference type="ARBA" id="ARBA00008903"/>
    </source>
</evidence>
<reference evidence="2 3" key="2">
    <citation type="submission" date="2020-08" db="EMBL/GenBank/DDBJ databases">
        <title>The Agave Microbiome: Exploring the role of microbial communities in plant adaptations to desert environments.</title>
        <authorList>
            <person name="Partida-Martinez L.P."/>
        </authorList>
    </citation>
    <scope>NUCLEOTIDE SEQUENCE [LARGE SCALE GENOMIC DNA]</scope>
    <source>
        <strain evidence="2 3">AS2.3</strain>
    </source>
</reference>
<dbReference type="PANTHER" id="PTHR13812:SF19">
    <property type="entry name" value="KETIMINE REDUCTASE MU-CRYSTALLIN"/>
    <property type="match status" value="1"/>
</dbReference>
<proteinExistence type="inferred from homology"/>
<evidence type="ECO:0000313" key="3">
    <source>
        <dbReference type="Proteomes" id="UP000517753"/>
    </source>
</evidence>
<keyword evidence="3" id="KW-1185">Reference proteome</keyword>
<name>A0A7Y9FPI2_9SPHN</name>
<dbReference type="InterPro" id="IPR036291">
    <property type="entry name" value="NAD(P)-bd_dom_sf"/>
</dbReference>
<dbReference type="GO" id="GO:0008473">
    <property type="term" value="F:ornithine cyclodeaminase activity"/>
    <property type="evidence" value="ECO:0007669"/>
    <property type="project" value="UniProtKB-EC"/>
</dbReference>
<dbReference type="GO" id="GO:0019752">
    <property type="term" value="P:carboxylic acid metabolic process"/>
    <property type="evidence" value="ECO:0007669"/>
    <property type="project" value="UniProtKB-ARBA"/>
</dbReference>
<dbReference type="Pfam" id="PF02423">
    <property type="entry name" value="OCD_Mu_crystall"/>
    <property type="match status" value="1"/>
</dbReference>
<protein>
    <submittedName>
        <fullName evidence="2">Ornithine cyclodeaminase</fullName>
        <ecNumber evidence="2">4.3.1.12</ecNumber>
    </submittedName>
</protein>
<dbReference type="EC" id="4.3.1.12" evidence="2"/>
<evidence type="ECO:0000313" key="2">
    <source>
        <dbReference type="EMBL" id="NYD91090.1"/>
    </source>
</evidence>
<dbReference type="FunFam" id="3.40.50.720:FF:000311">
    <property type="entry name" value="Ornithine cyclodeaminase"/>
    <property type="match status" value="1"/>
</dbReference>
<dbReference type="Gene3D" id="3.30.1780.10">
    <property type="entry name" value="ornithine cyclodeaminase, domain 1"/>
    <property type="match status" value="1"/>
</dbReference>
<dbReference type="RefSeq" id="WP_179509533.1">
    <property type="nucleotide sequence ID" value="NZ_JACCBY010000004.1"/>
</dbReference>
<gene>
    <name evidence="2" type="ORF">HD841_002897</name>
</gene>
<organism evidence="2 3">
    <name type="scientific">Sphingomonas melonis</name>
    <dbReference type="NCBI Taxonomy" id="152682"/>
    <lineage>
        <taxon>Bacteria</taxon>
        <taxon>Pseudomonadati</taxon>
        <taxon>Pseudomonadota</taxon>
        <taxon>Alphaproteobacteria</taxon>
        <taxon>Sphingomonadales</taxon>
        <taxon>Sphingomonadaceae</taxon>
        <taxon>Sphingomonas</taxon>
    </lineage>
</organism>
<dbReference type="GO" id="GO:0016491">
    <property type="term" value="F:oxidoreductase activity"/>
    <property type="evidence" value="ECO:0007669"/>
    <property type="project" value="UniProtKB-ARBA"/>
</dbReference>
<comment type="similarity">
    <text evidence="1">Belongs to the ornithine cyclodeaminase/mu-crystallin family.</text>
</comment>
<dbReference type="SUPFAM" id="SSF51735">
    <property type="entry name" value="NAD(P)-binding Rossmann-fold domains"/>
    <property type="match status" value="1"/>
</dbReference>
<dbReference type="AlphaFoldDB" id="A0A7Y9FPI2"/>
<keyword evidence="2" id="KW-0456">Lyase</keyword>